<dbReference type="NCBIfam" id="TIGR00043">
    <property type="entry name" value="rRNA maturation RNase YbeY"/>
    <property type="match status" value="1"/>
</dbReference>
<keyword evidence="12" id="KW-1185">Reference proteome</keyword>
<evidence type="ECO:0000256" key="2">
    <source>
        <dbReference type="ARBA" id="ARBA00022517"/>
    </source>
</evidence>
<keyword evidence="9" id="KW-0963">Cytoplasm</keyword>
<dbReference type="HAMAP" id="MF_00009">
    <property type="entry name" value="Endoribonucl_YbeY"/>
    <property type="match status" value="1"/>
</dbReference>
<keyword evidence="4 9" id="KW-0540">Nuclease</keyword>
<accession>A0ABS8PDK0</accession>
<reference evidence="11 12" key="1">
    <citation type="submission" date="2021-11" db="EMBL/GenBank/DDBJ databases">
        <title>Draft genome sequence of Actinomycetospora sp. SF1 isolated from the rhizosphere soil.</title>
        <authorList>
            <person name="Duangmal K."/>
            <person name="Chantavorakit T."/>
        </authorList>
    </citation>
    <scope>NUCLEOTIDE SEQUENCE [LARGE SCALE GENOMIC DNA]</scope>
    <source>
        <strain evidence="11 12">TBRC 5722</strain>
    </source>
</reference>
<dbReference type="PANTHER" id="PTHR46986:SF1">
    <property type="entry name" value="ENDORIBONUCLEASE YBEY, CHLOROPLASTIC"/>
    <property type="match status" value="1"/>
</dbReference>
<organism evidence="11 12">
    <name type="scientific">Actinomycetospora endophytica</name>
    <dbReference type="NCBI Taxonomy" id="2291215"/>
    <lineage>
        <taxon>Bacteria</taxon>
        <taxon>Bacillati</taxon>
        <taxon>Actinomycetota</taxon>
        <taxon>Actinomycetes</taxon>
        <taxon>Pseudonocardiales</taxon>
        <taxon>Pseudonocardiaceae</taxon>
        <taxon>Actinomycetospora</taxon>
    </lineage>
</organism>
<dbReference type="InterPro" id="IPR023091">
    <property type="entry name" value="MetalPrtase_cat_dom_sf_prd"/>
</dbReference>
<keyword evidence="3 9" id="KW-0698">rRNA processing</keyword>
<evidence type="ECO:0000256" key="6">
    <source>
        <dbReference type="ARBA" id="ARBA00022759"/>
    </source>
</evidence>
<feature type="binding site" evidence="9">
    <location>
        <position position="118"/>
    </location>
    <ligand>
        <name>Zn(2+)</name>
        <dbReference type="ChEBI" id="CHEBI:29105"/>
        <note>catalytic</note>
    </ligand>
</feature>
<dbReference type="Proteomes" id="UP001199469">
    <property type="component" value="Unassembled WGS sequence"/>
</dbReference>
<dbReference type="PROSITE" id="PS01306">
    <property type="entry name" value="UPF0054"/>
    <property type="match status" value="1"/>
</dbReference>
<dbReference type="RefSeq" id="WP_230738202.1">
    <property type="nucleotide sequence ID" value="NZ_JAJNDB010000005.1"/>
</dbReference>
<evidence type="ECO:0000256" key="7">
    <source>
        <dbReference type="ARBA" id="ARBA00022801"/>
    </source>
</evidence>
<keyword evidence="2 9" id="KW-0690">Ribosome biogenesis</keyword>
<evidence type="ECO:0000256" key="4">
    <source>
        <dbReference type="ARBA" id="ARBA00022722"/>
    </source>
</evidence>
<keyword evidence="7 9" id="KW-0378">Hydrolase</keyword>
<dbReference type="InterPro" id="IPR020549">
    <property type="entry name" value="YbeY_CS"/>
</dbReference>
<evidence type="ECO:0000313" key="11">
    <source>
        <dbReference type="EMBL" id="MCD2196356.1"/>
    </source>
</evidence>
<dbReference type="Pfam" id="PF02130">
    <property type="entry name" value="YbeY"/>
    <property type="match status" value="1"/>
</dbReference>
<evidence type="ECO:0000313" key="12">
    <source>
        <dbReference type="Proteomes" id="UP001199469"/>
    </source>
</evidence>
<dbReference type="SUPFAM" id="SSF55486">
    <property type="entry name" value="Metalloproteases ('zincins'), catalytic domain"/>
    <property type="match status" value="1"/>
</dbReference>
<evidence type="ECO:0000256" key="3">
    <source>
        <dbReference type="ARBA" id="ARBA00022552"/>
    </source>
</evidence>
<evidence type="ECO:0000256" key="8">
    <source>
        <dbReference type="ARBA" id="ARBA00022833"/>
    </source>
</evidence>
<feature type="region of interest" description="Disordered" evidence="10">
    <location>
        <begin position="174"/>
        <end position="203"/>
    </location>
</feature>
<dbReference type="Gene3D" id="3.40.390.30">
    <property type="entry name" value="Metalloproteases ('zincins'), catalytic domain"/>
    <property type="match status" value="1"/>
</dbReference>
<keyword evidence="8 9" id="KW-0862">Zinc</keyword>
<feature type="binding site" evidence="9">
    <location>
        <position position="128"/>
    </location>
    <ligand>
        <name>Zn(2+)</name>
        <dbReference type="ChEBI" id="CHEBI:29105"/>
        <note>catalytic</note>
    </ligand>
</feature>
<keyword evidence="6 9" id="KW-0255">Endonuclease</keyword>
<comment type="function">
    <text evidence="9">Single strand-specific metallo-endoribonuclease involved in late-stage 70S ribosome quality control and in maturation of the 3' terminus of the 16S rRNA.</text>
</comment>
<feature type="binding site" evidence="9">
    <location>
        <position position="122"/>
    </location>
    <ligand>
        <name>Zn(2+)</name>
        <dbReference type="ChEBI" id="CHEBI:29105"/>
        <note>catalytic</note>
    </ligand>
</feature>
<comment type="caution">
    <text evidence="11">The sequence shown here is derived from an EMBL/GenBank/DDBJ whole genome shotgun (WGS) entry which is preliminary data.</text>
</comment>
<protein>
    <recommendedName>
        <fullName evidence="9">Endoribonuclease YbeY</fullName>
        <ecNumber evidence="9">3.1.-.-</ecNumber>
    </recommendedName>
</protein>
<proteinExistence type="inferred from homology"/>
<comment type="subcellular location">
    <subcellularLocation>
        <location evidence="9">Cytoplasm</location>
    </subcellularLocation>
</comment>
<evidence type="ECO:0000256" key="1">
    <source>
        <dbReference type="ARBA" id="ARBA00010875"/>
    </source>
</evidence>
<evidence type="ECO:0000256" key="9">
    <source>
        <dbReference type="HAMAP-Rule" id="MF_00009"/>
    </source>
</evidence>
<dbReference type="PANTHER" id="PTHR46986">
    <property type="entry name" value="ENDORIBONUCLEASE YBEY, CHLOROPLASTIC"/>
    <property type="match status" value="1"/>
</dbReference>
<comment type="cofactor">
    <cofactor evidence="9">
        <name>Zn(2+)</name>
        <dbReference type="ChEBI" id="CHEBI:29105"/>
    </cofactor>
    <text evidence="9">Binds 1 zinc ion.</text>
</comment>
<keyword evidence="5 9" id="KW-0479">Metal-binding</keyword>
<sequence length="203" mass="21838">MSIEIANESGVDVDEAPIVDVARYALEQMGVSPLAELSILLVELEPMSELHERWLDEPGPTDVMSFPMDELDTAKRPDAPPSGPSLLGDIVLCPAFARDQATSAGHTLDDELHLLTVHGVLHLLGYDHAEPDEEKEMFGLQGELLSGWRAEVAERARAERERLTLERQRAADAKLLGTVGLGESPGDGAQRSSTGDPGGPEPS</sequence>
<dbReference type="EC" id="3.1.-.-" evidence="9"/>
<evidence type="ECO:0000256" key="10">
    <source>
        <dbReference type="SAM" id="MobiDB-lite"/>
    </source>
</evidence>
<dbReference type="EMBL" id="JAJNDB010000005">
    <property type="protein sequence ID" value="MCD2196356.1"/>
    <property type="molecule type" value="Genomic_DNA"/>
</dbReference>
<dbReference type="InterPro" id="IPR002036">
    <property type="entry name" value="YbeY"/>
</dbReference>
<evidence type="ECO:0000256" key="5">
    <source>
        <dbReference type="ARBA" id="ARBA00022723"/>
    </source>
</evidence>
<name>A0ABS8PDK0_9PSEU</name>
<gene>
    <name evidence="9 11" type="primary">ybeY</name>
    <name evidence="11" type="ORF">LQ327_23560</name>
</gene>
<comment type="similarity">
    <text evidence="1 9">Belongs to the endoribonuclease YbeY family.</text>
</comment>